<keyword evidence="7" id="KW-0067">ATP-binding</keyword>
<keyword evidence="9 11" id="KW-1133">Transmembrane helix</keyword>
<dbReference type="PANTHER" id="PTHR43294:SF21">
    <property type="entry name" value="CATION TRANSPORTING ATPASE"/>
    <property type="match status" value="1"/>
</dbReference>
<evidence type="ECO:0000256" key="8">
    <source>
        <dbReference type="ARBA" id="ARBA00022967"/>
    </source>
</evidence>
<gene>
    <name evidence="13" type="ORF">Mal52_04880</name>
</gene>
<dbReference type="Proteomes" id="UP000319383">
    <property type="component" value="Chromosome"/>
</dbReference>
<dbReference type="GO" id="GO:0098662">
    <property type="term" value="P:inorganic cation transmembrane transport"/>
    <property type="evidence" value="ECO:0007669"/>
    <property type="project" value="UniProtKB-ARBA"/>
</dbReference>
<evidence type="ECO:0000256" key="5">
    <source>
        <dbReference type="ARBA" id="ARBA00022723"/>
    </source>
</evidence>
<keyword evidence="10 11" id="KW-0472">Membrane</keyword>
<keyword evidence="3" id="KW-1003">Cell membrane</keyword>
<dbReference type="InterPro" id="IPR004014">
    <property type="entry name" value="ATPase_P-typ_cation-transptr_N"/>
</dbReference>
<feature type="transmembrane region" description="Helical" evidence="11">
    <location>
        <begin position="256"/>
        <end position="275"/>
    </location>
</feature>
<dbReference type="Gene3D" id="2.70.150.10">
    <property type="entry name" value="Calcium-transporting ATPase, cytoplasmic transduction domain A"/>
    <property type="match status" value="1"/>
</dbReference>
<dbReference type="GO" id="GO:0005886">
    <property type="term" value="C:plasma membrane"/>
    <property type="evidence" value="ECO:0007669"/>
    <property type="project" value="UniProtKB-SubCell"/>
</dbReference>
<name>A0A517ZHS8_9PLAN</name>
<organism evidence="13 14">
    <name type="scientific">Symmachiella dynata</name>
    <dbReference type="NCBI Taxonomy" id="2527995"/>
    <lineage>
        <taxon>Bacteria</taxon>
        <taxon>Pseudomonadati</taxon>
        <taxon>Planctomycetota</taxon>
        <taxon>Planctomycetia</taxon>
        <taxon>Planctomycetales</taxon>
        <taxon>Planctomycetaceae</taxon>
        <taxon>Symmachiella</taxon>
    </lineage>
</organism>
<keyword evidence="8" id="KW-1278">Translocase</keyword>
<feature type="transmembrane region" description="Helical" evidence="11">
    <location>
        <begin position="729"/>
        <end position="748"/>
    </location>
</feature>
<dbReference type="SUPFAM" id="SSF81660">
    <property type="entry name" value="Metal cation-transporting ATPase, ATP-binding domain N"/>
    <property type="match status" value="1"/>
</dbReference>
<evidence type="ECO:0000256" key="9">
    <source>
        <dbReference type="ARBA" id="ARBA00022989"/>
    </source>
</evidence>
<dbReference type="GO" id="GO:0046873">
    <property type="term" value="F:metal ion transmembrane transporter activity"/>
    <property type="evidence" value="ECO:0007669"/>
    <property type="project" value="UniProtKB-ARBA"/>
</dbReference>
<evidence type="ECO:0000256" key="2">
    <source>
        <dbReference type="ARBA" id="ARBA00005675"/>
    </source>
</evidence>
<dbReference type="SFLD" id="SFLDG00002">
    <property type="entry name" value="C1.7:_P-type_atpase_like"/>
    <property type="match status" value="1"/>
</dbReference>
<dbReference type="RefSeq" id="WP_145374046.1">
    <property type="nucleotide sequence ID" value="NZ_CP036276.1"/>
</dbReference>
<feature type="transmembrane region" description="Helical" evidence="11">
    <location>
        <begin position="68"/>
        <end position="86"/>
    </location>
</feature>
<dbReference type="InterPro" id="IPR023214">
    <property type="entry name" value="HAD_sf"/>
</dbReference>
<evidence type="ECO:0000256" key="10">
    <source>
        <dbReference type="ARBA" id="ARBA00023136"/>
    </source>
</evidence>
<dbReference type="GO" id="GO:0016887">
    <property type="term" value="F:ATP hydrolysis activity"/>
    <property type="evidence" value="ECO:0007669"/>
    <property type="project" value="InterPro"/>
</dbReference>
<dbReference type="Gene3D" id="3.40.50.1000">
    <property type="entry name" value="HAD superfamily/HAD-like"/>
    <property type="match status" value="1"/>
</dbReference>
<keyword evidence="5" id="KW-0479">Metal-binding</keyword>
<dbReference type="GO" id="GO:0005524">
    <property type="term" value="F:ATP binding"/>
    <property type="evidence" value="ECO:0007669"/>
    <property type="project" value="UniProtKB-KW"/>
</dbReference>
<keyword evidence="4 11" id="KW-0812">Transmembrane</keyword>
<dbReference type="InterPro" id="IPR001757">
    <property type="entry name" value="P_typ_ATPase"/>
</dbReference>
<dbReference type="Pfam" id="PF00122">
    <property type="entry name" value="E1-E2_ATPase"/>
    <property type="match status" value="1"/>
</dbReference>
<dbReference type="PRINTS" id="PR00119">
    <property type="entry name" value="CATATPASE"/>
</dbReference>
<evidence type="ECO:0000256" key="4">
    <source>
        <dbReference type="ARBA" id="ARBA00022692"/>
    </source>
</evidence>
<evidence type="ECO:0000256" key="6">
    <source>
        <dbReference type="ARBA" id="ARBA00022741"/>
    </source>
</evidence>
<dbReference type="InterPro" id="IPR023298">
    <property type="entry name" value="ATPase_P-typ_TM_dom_sf"/>
</dbReference>
<feature type="transmembrane region" description="Helical" evidence="11">
    <location>
        <begin position="696"/>
        <end position="717"/>
    </location>
</feature>
<dbReference type="Pfam" id="PF00689">
    <property type="entry name" value="Cation_ATPase_C"/>
    <property type="match status" value="1"/>
</dbReference>
<dbReference type="FunFam" id="2.70.150.10:FF:000016">
    <property type="entry name" value="Calcium-transporting P-type ATPase putative"/>
    <property type="match status" value="1"/>
</dbReference>
<feature type="domain" description="Cation-transporting P-type ATPase N-terminal" evidence="12">
    <location>
        <begin position="14"/>
        <end position="88"/>
    </location>
</feature>
<evidence type="ECO:0000256" key="11">
    <source>
        <dbReference type="SAM" id="Phobius"/>
    </source>
</evidence>
<protein>
    <submittedName>
        <fullName evidence="13">Calcium-transporting ATPase 1</fullName>
    </submittedName>
</protein>
<dbReference type="Pfam" id="PF13246">
    <property type="entry name" value="Cation_ATPase"/>
    <property type="match status" value="1"/>
</dbReference>
<keyword evidence="14" id="KW-1185">Reference proteome</keyword>
<reference evidence="13 14" key="1">
    <citation type="submission" date="2019-02" db="EMBL/GenBank/DDBJ databases">
        <title>Deep-cultivation of Planctomycetes and their phenomic and genomic characterization uncovers novel biology.</title>
        <authorList>
            <person name="Wiegand S."/>
            <person name="Jogler M."/>
            <person name="Boedeker C."/>
            <person name="Pinto D."/>
            <person name="Vollmers J."/>
            <person name="Rivas-Marin E."/>
            <person name="Kohn T."/>
            <person name="Peeters S.H."/>
            <person name="Heuer A."/>
            <person name="Rast P."/>
            <person name="Oberbeckmann S."/>
            <person name="Bunk B."/>
            <person name="Jeske O."/>
            <person name="Meyerdierks A."/>
            <person name="Storesund J.E."/>
            <person name="Kallscheuer N."/>
            <person name="Luecker S."/>
            <person name="Lage O.M."/>
            <person name="Pohl T."/>
            <person name="Merkel B.J."/>
            <person name="Hornburger P."/>
            <person name="Mueller R.-W."/>
            <person name="Bruemmer F."/>
            <person name="Labrenz M."/>
            <person name="Spormann A.M."/>
            <person name="Op den Camp H."/>
            <person name="Overmann J."/>
            <person name="Amann R."/>
            <person name="Jetten M.S.M."/>
            <person name="Mascher T."/>
            <person name="Medema M.H."/>
            <person name="Devos D.P."/>
            <person name="Kaster A.-K."/>
            <person name="Ovreas L."/>
            <person name="Rohde M."/>
            <person name="Galperin M.Y."/>
            <person name="Jogler C."/>
        </authorList>
    </citation>
    <scope>NUCLEOTIDE SEQUENCE [LARGE SCALE GENOMIC DNA]</scope>
    <source>
        <strain evidence="13 14">Mal52</strain>
    </source>
</reference>
<comment type="similarity">
    <text evidence="2">Belongs to the cation transport ATPase (P-type) (TC 3.A.3) family. Type IIA subfamily.</text>
</comment>
<dbReference type="InterPro" id="IPR036412">
    <property type="entry name" value="HAD-like_sf"/>
</dbReference>
<dbReference type="GO" id="GO:0046872">
    <property type="term" value="F:metal ion binding"/>
    <property type="evidence" value="ECO:0007669"/>
    <property type="project" value="UniProtKB-KW"/>
</dbReference>
<keyword evidence="6" id="KW-0547">Nucleotide-binding</keyword>
<dbReference type="InterPro" id="IPR008250">
    <property type="entry name" value="ATPase_P-typ_transduc_dom_A_sf"/>
</dbReference>
<evidence type="ECO:0000313" key="13">
    <source>
        <dbReference type="EMBL" id="QDU42033.1"/>
    </source>
</evidence>
<evidence type="ECO:0000256" key="3">
    <source>
        <dbReference type="ARBA" id="ARBA00022475"/>
    </source>
</evidence>
<dbReference type="Gene3D" id="1.20.1110.10">
    <property type="entry name" value="Calcium-transporting ATPase, transmembrane domain"/>
    <property type="match status" value="1"/>
</dbReference>
<dbReference type="AlphaFoldDB" id="A0A517ZHS8"/>
<feature type="transmembrane region" description="Helical" evidence="11">
    <location>
        <begin position="871"/>
        <end position="891"/>
    </location>
</feature>
<dbReference type="PANTHER" id="PTHR43294">
    <property type="entry name" value="SODIUM/POTASSIUM-TRANSPORTING ATPASE SUBUNIT ALPHA"/>
    <property type="match status" value="1"/>
</dbReference>
<dbReference type="KEGG" id="sdyn:Mal52_04880"/>
<dbReference type="SMART" id="SM00831">
    <property type="entry name" value="Cation_ATPase_N"/>
    <property type="match status" value="1"/>
</dbReference>
<sequence length="905" mass="97513">MQKQIQADTAPKTPWHALPSAEVISQLGSDLKSGLSAAESQARLKSYGPNELLSTEETRWYTVLLRQFWDVIIGILMIAALMSAVTGELIDAAAILIIVVLNGVLGFIQEWKAEQALKALQQMLAPQCTVVRDGRELQIEAAQIVPGDLVHLRVGNRVPADLRLTAAVNLKVDESALTGESDSVSKGMEPVDESTPLAEKSSMVWMGTAVTNGHASGIVVGTGEATEFGRVAQLTQAIGPETTPLQRRTAVLGKQLGLIAIVVSALIAVGGWFAGKPTLDMFLTGVSLAVAVVPEGLPAVITITLALGVRAMAKKQALLRRLTAAEALGAASVVCTDKTGTLTKNEMTVQQIWLPAGHIDVTGTGYDPAGHFEVDGERLDYQSRPDLLAFLETGLRCNHSTLQQTDEGWQQSGEPTEAALVVAAYKAWMPSVETGEDSTEFSFNSTRKRMTVVERKSEGSLAHVKGAPEVILGRCQRILKDNDEQPLTEEDRQRIQQAYAEMANQGLRVLAIARRKLPLDFKLDEDAVEQDLTLLGLAGIIDPPRPEVSAAIQTAALAGIHVIMITGDAAPTALAIAKRIGLSAEQALTGNELEQLDDAALLERLMQKIVIARATPEQKLRIVTLLQGDGHVVAMTGDGVNDAPALKKAEIGIAMGLRGTDVAKGAADMVLTDDNFSSIINAVEEGRRQYDNIQKFVLYLLSSNTGEVLAIFCNILLGGPLILLPVQILWMNLVTDGVTAVALGLEPIEAGNMHRPPRDSNQPLLDRRGMVMIGLLGSYLAAVALWLMYDSWGSDDPHDKAIAQTMAFCGLIIAEKINVFNFRTLRTSLFRLNFFSNPWILIACLGMIGLQVAAVYVPFLQTALHTVPLGLQDWGLIVALTLPVLVLGEAYKWFLRRGDSEVAHD</sequence>
<feature type="transmembrane region" description="Helical" evidence="11">
    <location>
        <begin position="769"/>
        <end position="789"/>
    </location>
</feature>
<dbReference type="Gene3D" id="3.40.1110.10">
    <property type="entry name" value="Calcium-transporting ATPase, cytoplasmic domain N"/>
    <property type="match status" value="1"/>
</dbReference>
<feature type="transmembrane region" description="Helical" evidence="11">
    <location>
        <begin position="92"/>
        <end position="108"/>
    </location>
</feature>
<evidence type="ECO:0000256" key="1">
    <source>
        <dbReference type="ARBA" id="ARBA00004651"/>
    </source>
</evidence>
<dbReference type="InterPro" id="IPR006068">
    <property type="entry name" value="ATPase_P-typ_cation-transptr_C"/>
</dbReference>
<dbReference type="InterPro" id="IPR044492">
    <property type="entry name" value="P_typ_ATPase_HD_dom"/>
</dbReference>
<dbReference type="SFLD" id="SFLDS00003">
    <property type="entry name" value="Haloacid_Dehalogenase"/>
    <property type="match status" value="1"/>
</dbReference>
<dbReference type="Pfam" id="PF00690">
    <property type="entry name" value="Cation_ATPase_N"/>
    <property type="match status" value="1"/>
</dbReference>
<dbReference type="SUPFAM" id="SSF81665">
    <property type="entry name" value="Calcium ATPase, transmembrane domain M"/>
    <property type="match status" value="1"/>
</dbReference>
<evidence type="ECO:0000259" key="12">
    <source>
        <dbReference type="SMART" id="SM00831"/>
    </source>
</evidence>
<dbReference type="GO" id="GO:0015662">
    <property type="term" value="F:P-type ion transporter activity"/>
    <property type="evidence" value="ECO:0007669"/>
    <property type="project" value="UniProtKB-ARBA"/>
</dbReference>
<feature type="transmembrane region" description="Helical" evidence="11">
    <location>
        <begin position="839"/>
        <end position="859"/>
    </location>
</feature>
<dbReference type="InterPro" id="IPR023299">
    <property type="entry name" value="ATPase_P-typ_cyto_dom_N"/>
</dbReference>
<evidence type="ECO:0000256" key="7">
    <source>
        <dbReference type="ARBA" id="ARBA00022840"/>
    </source>
</evidence>
<feature type="transmembrane region" description="Helical" evidence="11">
    <location>
        <begin position="801"/>
        <end position="819"/>
    </location>
</feature>
<dbReference type="SFLD" id="SFLDF00027">
    <property type="entry name" value="p-type_atpase"/>
    <property type="match status" value="1"/>
</dbReference>
<dbReference type="EMBL" id="CP036276">
    <property type="protein sequence ID" value="QDU42033.1"/>
    <property type="molecule type" value="Genomic_DNA"/>
</dbReference>
<dbReference type="InterPro" id="IPR059000">
    <property type="entry name" value="ATPase_P-type_domA"/>
</dbReference>
<dbReference type="InterPro" id="IPR050510">
    <property type="entry name" value="Cation_transp_ATPase_P-type"/>
</dbReference>
<feature type="transmembrane region" description="Helical" evidence="11">
    <location>
        <begin position="281"/>
        <end position="309"/>
    </location>
</feature>
<dbReference type="InterPro" id="IPR018303">
    <property type="entry name" value="ATPase_P-typ_P_site"/>
</dbReference>
<dbReference type="SUPFAM" id="SSF56784">
    <property type="entry name" value="HAD-like"/>
    <property type="match status" value="1"/>
</dbReference>
<comment type="subcellular location">
    <subcellularLocation>
        <location evidence="1">Cell membrane</location>
        <topology evidence="1">Multi-pass membrane protein</topology>
    </subcellularLocation>
</comment>
<proteinExistence type="inferred from homology"/>
<dbReference type="NCBIfam" id="TIGR01494">
    <property type="entry name" value="ATPase_P-type"/>
    <property type="match status" value="3"/>
</dbReference>
<dbReference type="PRINTS" id="PR00120">
    <property type="entry name" value="HATPASE"/>
</dbReference>
<evidence type="ECO:0000313" key="14">
    <source>
        <dbReference type="Proteomes" id="UP000319383"/>
    </source>
</evidence>
<dbReference type="SUPFAM" id="SSF81653">
    <property type="entry name" value="Calcium ATPase, transduction domain A"/>
    <property type="match status" value="1"/>
</dbReference>
<dbReference type="PROSITE" id="PS00154">
    <property type="entry name" value="ATPASE_E1_E2"/>
    <property type="match status" value="1"/>
</dbReference>
<dbReference type="GO" id="GO:0019829">
    <property type="term" value="F:ATPase-coupled monoatomic cation transmembrane transporter activity"/>
    <property type="evidence" value="ECO:0007669"/>
    <property type="project" value="UniProtKB-ARBA"/>
</dbReference>
<accession>A0A517ZHS8</accession>